<accession>A0A0K0NKJ1</accession>
<dbReference type="RefSeq" id="YP_009188607.1">
    <property type="nucleotide sequence ID" value="NC_028668.1"/>
</dbReference>
<sequence length="137" mass="15461">MSDTVSSSDNQMRDNHGLTVQNNPQPNELPSAHDMVIRDLNAMRLAFGSRNVGPDMMYLNTLDTYVRVAKMLNLSPTRVMENRKNFGLEKYGTVLQPFNDRNQLADALDELADALVYLKCAIQEFHTNNPSDGEKND</sequence>
<evidence type="ECO:0000313" key="2">
    <source>
        <dbReference type="EMBL" id="AKL88216.1"/>
    </source>
</evidence>
<protein>
    <submittedName>
        <fullName evidence="2">Uncharacterized protein</fullName>
    </submittedName>
</protein>
<dbReference type="Proteomes" id="UP000204451">
    <property type="component" value="Segment"/>
</dbReference>
<proteinExistence type="predicted"/>
<feature type="compositionally biased region" description="Polar residues" evidence="1">
    <location>
        <begin position="18"/>
        <end position="28"/>
    </location>
</feature>
<reference evidence="2 3" key="1">
    <citation type="journal article" date="2015" name="PLoS ONE">
        <title>Lysis to Kill: Evaluation of the Lytic Abilities, and Genomics of Nine Bacteriophages Infective for Gordonia spp. and Their Potential Use in Activated Sludge Foam Biocontrol.</title>
        <authorList>
            <person name="Dyson Z.A."/>
            <person name="Tucci J."/>
            <person name="Seviour R.J."/>
            <person name="Petrovski S."/>
        </authorList>
    </citation>
    <scope>NUCLEOTIDE SEQUENCE [LARGE SCALE GENOMIC DNA]</scope>
</reference>
<organism evidence="2 3">
    <name type="scientific">Gordonia phage GMA3</name>
    <dbReference type="NCBI Taxonomy" id="1647284"/>
    <lineage>
        <taxon>Viruses</taxon>
        <taxon>Duplodnaviria</taxon>
        <taxon>Heunggongvirae</taxon>
        <taxon>Uroviricota</taxon>
        <taxon>Caudoviricetes</taxon>
        <taxon>Gamtrevirus</taxon>
        <taxon>Gamtrevirus GMA3</taxon>
    </lineage>
</organism>
<gene>
    <name evidence="2" type="ORF">GMA3_39</name>
</gene>
<dbReference type="EMBL" id="KR063279">
    <property type="protein sequence ID" value="AKL88216.1"/>
    <property type="molecule type" value="Genomic_DNA"/>
</dbReference>
<feature type="region of interest" description="Disordered" evidence="1">
    <location>
        <begin position="1"/>
        <end position="30"/>
    </location>
</feature>
<evidence type="ECO:0000313" key="3">
    <source>
        <dbReference type="Proteomes" id="UP000204451"/>
    </source>
</evidence>
<keyword evidence="3" id="KW-1185">Reference proteome</keyword>
<name>A0A0K0NKJ1_9CAUD</name>
<dbReference type="KEGG" id="vg:26516910"/>
<feature type="compositionally biased region" description="Polar residues" evidence="1">
    <location>
        <begin position="1"/>
        <end position="10"/>
    </location>
</feature>
<dbReference type="OrthoDB" id="24845at10239"/>
<dbReference type="GeneID" id="26516910"/>
<evidence type="ECO:0000256" key="1">
    <source>
        <dbReference type="SAM" id="MobiDB-lite"/>
    </source>
</evidence>